<accession>A0A077NZ97</accession>
<dbReference type="EMBL" id="CBSX010000007">
    <property type="protein sequence ID" value="CDH04100.1"/>
    <property type="molecule type" value="Genomic_DNA"/>
</dbReference>
<comment type="caution">
    <text evidence="1">The sequence shown here is derived from an EMBL/GenBank/DDBJ whole genome shotgun (WGS) entry which is preliminary data.</text>
</comment>
<name>A0A077NZ97_XENBV</name>
<evidence type="ECO:0000313" key="1">
    <source>
        <dbReference type="EMBL" id="CDH04100.1"/>
    </source>
</evidence>
<dbReference type="AlphaFoldDB" id="A0A077NZ97"/>
<gene>
    <name evidence="1" type="ORF">XBO1_1040003</name>
</gene>
<dbReference type="Proteomes" id="UP000028483">
    <property type="component" value="Unassembled WGS sequence"/>
</dbReference>
<protein>
    <submittedName>
        <fullName evidence="1">Uncharacterized protein</fullName>
    </submittedName>
</protein>
<dbReference type="HOGENOM" id="CLU_3241597_0_0_6"/>
<organism evidence="1">
    <name type="scientific">Xenorhabdus bovienii str. oregonense</name>
    <dbReference type="NCBI Taxonomy" id="1398202"/>
    <lineage>
        <taxon>Bacteria</taxon>
        <taxon>Pseudomonadati</taxon>
        <taxon>Pseudomonadota</taxon>
        <taxon>Gammaproteobacteria</taxon>
        <taxon>Enterobacterales</taxon>
        <taxon>Morganellaceae</taxon>
        <taxon>Xenorhabdus</taxon>
    </lineage>
</organism>
<reference evidence="1" key="1">
    <citation type="submission" date="2013-07" db="EMBL/GenBank/DDBJ databases">
        <title>Sub-species coevolution in mutualistic symbiosis.</title>
        <authorList>
            <person name="Murfin K."/>
            <person name="Klassen J."/>
            <person name="Lee M."/>
            <person name="Forst S."/>
            <person name="Stock P."/>
            <person name="Goodrich-Blair H."/>
        </authorList>
    </citation>
    <scope>NUCLEOTIDE SEQUENCE [LARGE SCALE GENOMIC DNA]</scope>
    <source>
        <strain evidence="1">Oregonense</strain>
    </source>
</reference>
<sequence length="43" mass="5046">MRSYLEQAQRLVNKADKVPTKIVIRSKLFADLFLLTLKHPYSL</sequence>
<proteinExistence type="predicted"/>